<keyword evidence="4" id="KW-0234">DNA repair</keyword>
<dbReference type="InterPro" id="IPR051912">
    <property type="entry name" value="Alkylbase_DNA_Glycosylase/TA"/>
</dbReference>
<dbReference type="RefSeq" id="WP_376829698.1">
    <property type="nucleotide sequence ID" value="NZ_JBHLWR010000006.1"/>
</dbReference>
<comment type="catalytic activity">
    <reaction evidence="1">
        <text>Hydrolysis of alkylated DNA, releasing 3-methyladenine, 3-methylguanine, 7-methylguanine and 7-methyladenine.</text>
        <dbReference type="EC" id="3.2.2.21"/>
    </reaction>
</comment>
<evidence type="ECO:0000256" key="4">
    <source>
        <dbReference type="ARBA" id="ARBA00023204"/>
    </source>
</evidence>
<dbReference type="EC" id="3.2.2.21" evidence="2"/>
<dbReference type="InterPro" id="IPR003265">
    <property type="entry name" value="HhH-GPD_domain"/>
</dbReference>
<dbReference type="Pfam" id="PF00730">
    <property type="entry name" value="HhH-GPD"/>
    <property type="match status" value="1"/>
</dbReference>
<dbReference type="SUPFAM" id="SSF48150">
    <property type="entry name" value="DNA-glycosylase"/>
    <property type="match status" value="1"/>
</dbReference>
<dbReference type="PANTHER" id="PTHR43003">
    <property type="entry name" value="DNA-3-METHYLADENINE GLYCOSYLASE"/>
    <property type="match status" value="1"/>
</dbReference>
<dbReference type="Gene3D" id="1.10.340.30">
    <property type="entry name" value="Hypothetical protein, domain 2"/>
    <property type="match status" value="1"/>
</dbReference>
<dbReference type="SMART" id="SM00478">
    <property type="entry name" value="ENDO3c"/>
    <property type="match status" value="1"/>
</dbReference>
<organism evidence="6 7">
    <name type="scientific">Camelimonas abortus</name>
    <dbReference type="NCBI Taxonomy" id="1017184"/>
    <lineage>
        <taxon>Bacteria</taxon>
        <taxon>Pseudomonadati</taxon>
        <taxon>Pseudomonadota</taxon>
        <taxon>Alphaproteobacteria</taxon>
        <taxon>Hyphomicrobiales</taxon>
        <taxon>Chelatococcaceae</taxon>
        <taxon>Camelimonas</taxon>
    </lineage>
</organism>
<keyword evidence="7" id="KW-1185">Reference proteome</keyword>
<sequence length="177" mass="19859">MAALITKYGPCSLADREFRPFQTLVRAIISQQLSAKAADTIEDRIRALVPNFGPAEFLRAQPMELRAAGLSSAKARYIIELAQRVERGLLNLNAMQEVPDAEVIATLVDLPGIGRWTAEMFLIFGLGRPDVLSLDDAGLRRAVRLLFGKDAELEELGYSWQPFRSVASWYLWRHLDD</sequence>
<evidence type="ECO:0000259" key="5">
    <source>
        <dbReference type="SMART" id="SM00478"/>
    </source>
</evidence>
<dbReference type="Gene3D" id="1.10.1670.40">
    <property type="match status" value="1"/>
</dbReference>
<protein>
    <recommendedName>
        <fullName evidence="2">DNA-3-methyladenine glycosylase II</fullName>
        <ecNumber evidence="2">3.2.2.21</ecNumber>
    </recommendedName>
</protein>
<evidence type="ECO:0000256" key="3">
    <source>
        <dbReference type="ARBA" id="ARBA00022763"/>
    </source>
</evidence>
<feature type="domain" description="HhH-GPD" evidence="5">
    <location>
        <begin position="29"/>
        <end position="176"/>
    </location>
</feature>
<evidence type="ECO:0000256" key="2">
    <source>
        <dbReference type="ARBA" id="ARBA00012000"/>
    </source>
</evidence>
<dbReference type="PANTHER" id="PTHR43003:SF5">
    <property type="entry name" value="DNA-3-METHYLADENINE GLYCOSYLASE"/>
    <property type="match status" value="1"/>
</dbReference>
<proteinExistence type="predicted"/>
<dbReference type="Proteomes" id="UP001595536">
    <property type="component" value="Unassembled WGS sequence"/>
</dbReference>
<dbReference type="InterPro" id="IPR011257">
    <property type="entry name" value="DNA_glycosylase"/>
</dbReference>
<accession>A0ABV7LDP8</accession>
<evidence type="ECO:0000256" key="1">
    <source>
        <dbReference type="ARBA" id="ARBA00000086"/>
    </source>
</evidence>
<reference evidence="7" key="1">
    <citation type="journal article" date="2019" name="Int. J. Syst. Evol. Microbiol.">
        <title>The Global Catalogue of Microorganisms (GCM) 10K type strain sequencing project: providing services to taxonomists for standard genome sequencing and annotation.</title>
        <authorList>
            <consortium name="The Broad Institute Genomics Platform"/>
            <consortium name="The Broad Institute Genome Sequencing Center for Infectious Disease"/>
            <person name="Wu L."/>
            <person name="Ma J."/>
        </authorList>
    </citation>
    <scope>NUCLEOTIDE SEQUENCE [LARGE SCALE GENOMIC DNA]</scope>
    <source>
        <strain evidence="7">CCM 7941</strain>
    </source>
</reference>
<keyword evidence="3" id="KW-0227">DNA damage</keyword>
<dbReference type="EMBL" id="JBHRUV010000018">
    <property type="protein sequence ID" value="MFC3265662.1"/>
    <property type="molecule type" value="Genomic_DNA"/>
</dbReference>
<name>A0ABV7LDP8_9HYPH</name>
<comment type="caution">
    <text evidence="6">The sequence shown here is derived from an EMBL/GenBank/DDBJ whole genome shotgun (WGS) entry which is preliminary data.</text>
</comment>
<evidence type="ECO:0000313" key="7">
    <source>
        <dbReference type="Proteomes" id="UP001595536"/>
    </source>
</evidence>
<gene>
    <name evidence="6" type="ORF">ACFOEX_04690</name>
</gene>
<dbReference type="CDD" id="cd00056">
    <property type="entry name" value="ENDO3c"/>
    <property type="match status" value="1"/>
</dbReference>
<evidence type="ECO:0000313" key="6">
    <source>
        <dbReference type="EMBL" id="MFC3265662.1"/>
    </source>
</evidence>